<comment type="caution">
    <text evidence="2">The sequence shown here is derived from an EMBL/GenBank/DDBJ whole genome shotgun (WGS) entry which is preliminary data.</text>
</comment>
<gene>
    <name evidence="2" type="ORF">O0535_21985</name>
</gene>
<keyword evidence="1" id="KW-0812">Transmembrane</keyword>
<keyword evidence="3" id="KW-1185">Reference proteome</keyword>
<evidence type="ECO:0000313" key="2">
    <source>
        <dbReference type="EMBL" id="MCZ0833380.1"/>
    </source>
</evidence>
<dbReference type="EMBL" id="JAPTNG010000023">
    <property type="protein sequence ID" value="MCZ0833380.1"/>
    <property type="molecule type" value="Genomic_DNA"/>
</dbReference>
<protein>
    <recommendedName>
        <fullName evidence="4">DUF4845 domain-containing protein</fullName>
    </recommendedName>
</protein>
<sequence length="131" mass="15196">MGKVVVQILLFVFVIIYYFDPVFKEMYALRSYAVEMELNAKMSQASSGRYGKFTPEMIQDLKNRLVKNLGFKESDITFVGTTTTTERGKKIEATLTVQYSRLHVIPNLFGKDNYNKKIVKHAEQMSERIIR</sequence>
<keyword evidence="1" id="KW-1133">Transmembrane helix</keyword>
<accession>A0ABT4I2V0</accession>
<evidence type="ECO:0008006" key="4">
    <source>
        <dbReference type="Google" id="ProtNLM"/>
    </source>
</evidence>
<reference evidence="2" key="1">
    <citation type="submission" date="2022-09" db="EMBL/GenBank/DDBJ databases">
        <title>Genome analysis and characterization of larvicidal activity of Brevibacillus strains.</title>
        <authorList>
            <person name="Patrusheva E.V."/>
            <person name="Izotova A.O."/>
            <person name="Toshchakov S.V."/>
            <person name="Sineoky S.P."/>
        </authorList>
    </citation>
    <scope>NUCLEOTIDE SEQUENCE</scope>
    <source>
        <strain evidence="2">VKPM_B-13244</strain>
    </source>
</reference>
<keyword evidence="1" id="KW-0472">Membrane</keyword>
<organism evidence="2 3">
    <name type="scientific">Brevibacillus halotolerans</name>
    <dbReference type="NCBI Taxonomy" id="1507437"/>
    <lineage>
        <taxon>Bacteria</taxon>
        <taxon>Bacillati</taxon>
        <taxon>Bacillota</taxon>
        <taxon>Bacilli</taxon>
        <taxon>Bacillales</taxon>
        <taxon>Paenibacillaceae</taxon>
        <taxon>Brevibacillus</taxon>
    </lineage>
</organism>
<name>A0ABT4I2V0_9BACL</name>
<dbReference type="RefSeq" id="WP_258418326.1">
    <property type="nucleotide sequence ID" value="NZ_JAPTNG010000023.1"/>
</dbReference>
<evidence type="ECO:0000256" key="1">
    <source>
        <dbReference type="SAM" id="Phobius"/>
    </source>
</evidence>
<feature type="transmembrane region" description="Helical" evidence="1">
    <location>
        <begin position="6"/>
        <end position="23"/>
    </location>
</feature>
<dbReference type="Proteomes" id="UP001067708">
    <property type="component" value="Unassembled WGS sequence"/>
</dbReference>
<proteinExistence type="predicted"/>
<evidence type="ECO:0000313" key="3">
    <source>
        <dbReference type="Proteomes" id="UP001067708"/>
    </source>
</evidence>